<evidence type="ECO:0000256" key="6">
    <source>
        <dbReference type="ARBA" id="ARBA00022723"/>
    </source>
</evidence>
<dbReference type="EMBL" id="LSGP01000028">
    <property type="protein sequence ID" value="KYZ74774.1"/>
    <property type="molecule type" value="Genomic_DNA"/>
</dbReference>
<evidence type="ECO:0000313" key="10">
    <source>
        <dbReference type="Proteomes" id="UP000076268"/>
    </source>
</evidence>
<comment type="caution">
    <text evidence="9">The sequence shown here is derived from an EMBL/GenBank/DDBJ whole genome shotgun (WGS) entry which is preliminary data.</text>
</comment>
<feature type="binding site" evidence="8">
    <location>
        <position position="397"/>
    </location>
    <ligand>
        <name>Mg(2+)</name>
        <dbReference type="ChEBI" id="CHEBI:18420"/>
    </ligand>
</feature>
<keyword evidence="10" id="KW-1185">Reference proteome</keyword>
<dbReference type="GO" id="GO:0030313">
    <property type="term" value="C:cell envelope"/>
    <property type="evidence" value="ECO:0007669"/>
    <property type="project" value="UniProtKB-SubCell"/>
</dbReference>
<dbReference type="Gene3D" id="1.10.645.10">
    <property type="entry name" value="Cytochrome-c3 Hydrogenase, chain B"/>
    <property type="match status" value="1"/>
</dbReference>
<dbReference type="InterPro" id="IPR018194">
    <property type="entry name" value="Ni-dep_hyd_lsu_Ni_BS"/>
</dbReference>
<dbReference type="PANTHER" id="PTHR42958">
    <property type="entry name" value="HYDROGENASE-2 LARGE CHAIN"/>
    <property type="match status" value="1"/>
</dbReference>
<sequence length="458" mass="50798">MAVKTIFPVTRVHEPLRVDVDIRDGKVVDAWISGLLFRGFEAMLRGRDPRDAALFTQRICGICSSAHAVAASMAQQQAFGVKPTPAGQQLTNLIFAADLIQNHLRHYYILVLYDYVKAPDMPPYSPKTAGDYRLPTAINSKMLEHAKQGIEMSVRAHEMMAIFGAKAPHQQTILPTGVTETATAEQITSYRGVLRDIRNFVETIHMEDVLTIAKYYPEYYTIGAGYGNFFSYGAFPDAITGQRVYQPGLIRSGGGVESLDIAHINQEIQYSWYLVENDEMKALPAPNSEKPDAYSWIKAPRYQGMPLECGPLARGFISGEYTRGISVLDRIIARAAELITLCRLADRWLDELIPNTPTKAGYSVPKSGSGIGLTDAMRGALGHWFTIEDGRVKHYRIITPTSWNFSPRGDNGERGPVEEALIGVPVANVDDLVEVGRVIRSFDPCLTCAIHMLEKKNC</sequence>
<comment type="cofactor">
    <cofactor evidence="8">
        <name>Fe cation</name>
        <dbReference type="ChEBI" id="CHEBI:24875"/>
    </cofactor>
</comment>
<dbReference type="GO" id="GO:0016151">
    <property type="term" value="F:nickel cation binding"/>
    <property type="evidence" value="ECO:0007669"/>
    <property type="project" value="InterPro"/>
</dbReference>
<feature type="binding site" evidence="8">
    <location>
        <position position="451"/>
    </location>
    <ligand>
        <name>Mg(2+)</name>
        <dbReference type="ChEBI" id="CHEBI:18420"/>
    </ligand>
</feature>
<comment type="similarity">
    <text evidence="3">Belongs to the [NiFe]/[NiFeSe] hydrogenase large subunit family.</text>
</comment>
<accession>A0A154BLC5</accession>
<keyword evidence="7" id="KW-0560">Oxidoreductase</keyword>
<keyword evidence="8" id="KW-0460">Magnesium</keyword>
<reference evidence="9 10" key="1">
    <citation type="submission" date="2016-02" db="EMBL/GenBank/DDBJ databases">
        <title>Anaerosporomusa subterraneum gen. nov., sp. nov., a spore-forming obligate anaerobe isolated from saprolite.</title>
        <authorList>
            <person name="Choi J.K."/>
            <person name="Shah M."/>
            <person name="Yee N."/>
        </authorList>
    </citation>
    <scope>NUCLEOTIDE SEQUENCE [LARGE SCALE GENOMIC DNA]</scope>
    <source>
        <strain evidence="9 10">RU4</strain>
    </source>
</reference>
<dbReference type="PANTHER" id="PTHR42958:SF2">
    <property type="entry name" value="UPTAKE HYDROGENASE LARGE SUBUNIT"/>
    <property type="match status" value="1"/>
</dbReference>
<keyword evidence="6 8" id="KW-0479">Metal-binding</keyword>
<feature type="binding site" evidence="8">
    <location>
        <position position="63"/>
    </location>
    <ligand>
        <name>Fe cation</name>
        <dbReference type="ChEBI" id="CHEBI:24875"/>
    </ligand>
</feature>
<feature type="binding site" evidence="8">
    <location>
        <position position="63"/>
    </location>
    <ligand>
        <name>Ni(2+)</name>
        <dbReference type="ChEBI" id="CHEBI:49786"/>
    </ligand>
</feature>
<organism evidence="9 10">
    <name type="scientific">Anaerosporomusa subterranea</name>
    <dbReference type="NCBI Taxonomy" id="1794912"/>
    <lineage>
        <taxon>Bacteria</taxon>
        <taxon>Bacillati</taxon>
        <taxon>Bacillota</taxon>
        <taxon>Negativicutes</taxon>
        <taxon>Acetonemataceae</taxon>
        <taxon>Anaerosporomusa</taxon>
    </lineage>
</organism>
<dbReference type="SUPFAM" id="SSF56762">
    <property type="entry name" value="HydB/Nqo4-like"/>
    <property type="match status" value="1"/>
</dbReference>
<evidence type="ECO:0000256" key="3">
    <source>
        <dbReference type="ARBA" id="ARBA00009292"/>
    </source>
</evidence>
<comment type="cofactor">
    <cofactor evidence="1 8">
        <name>Ni(2+)</name>
        <dbReference type="ChEBI" id="CHEBI:49786"/>
    </cofactor>
</comment>
<comment type="subunit">
    <text evidence="4">Heterodimer of a large and a small subunit.</text>
</comment>
<dbReference type="GO" id="GO:0008901">
    <property type="term" value="F:ferredoxin hydrogenase activity"/>
    <property type="evidence" value="ECO:0007669"/>
    <property type="project" value="InterPro"/>
</dbReference>
<evidence type="ECO:0000256" key="5">
    <source>
        <dbReference type="ARBA" id="ARBA00022596"/>
    </source>
</evidence>
<dbReference type="OrthoDB" id="9761717at2"/>
<dbReference type="STRING" id="1794912.AXX12_16245"/>
<evidence type="ECO:0000256" key="4">
    <source>
        <dbReference type="ARBA" id="ARBA00011771"/>
    </source>
</evidence>
<evidence type="ECO:0000256" key="1">
    <source>
        <dbReference type="ARBA" id="ARBA00001967"/>
    </source>
</evidence>
<keyword evidence="5 8" id="KW-0533">Nickel</keyword>
<feature type="binding site" evidence="8">
    <location>
        <position position="41"/>
    </location>
    <ligand>
        <name>Mg(2+)</name>
        <dbReference type="ChEBI" id="CHEBI:18420"/>
    </ligand>
</feature>
<gene>
    <name evidence="9" type="ORF">AXX12_16245</name>
</gene>
<dbReference type="RefSeq" id="WP_066245841.1">
    <property type="nucleotide sequence ID" value="NZ_LSGP01000028.1"/>
</dbReference>
<dbReference type="PROSITE" id="PS00507">
    <property type="entry name" value="NI_HGENASE_L_1"/>
    <property type="match status" value="1"/>
</dbReference>
<evidence type="ECO:0000313" key="9">
    <source>
        <dbReference type="EMBL" id="KYZ74774.1"/>
    </source>
</evidence>
<evidence type="ECO:0000256" key="8">
    <source>
        <dbReference type="PIRSR" id="PIRSR601501-1"/>
    </source>
</evidence>
<evidence type="ECO:0000256" key="7">
    <source>
        <dbReference type="ARBA" id="ARBA00023002"/>
    </source>
</evidence>
<dbReference type="InterPro" id="IPR050867">
    <property type="entry name" value="NiFe/NiFeSe_hydrgnase_LSU"/>
</dbReference>
<feature type="binding site" evidence="8">
    <location>
        <position position="448"/>
    </location>
    <ligand>
        <name>Fe cation</name>
        <dbReference type="ChEBI" id="CHEBI:24875"/>
    </ligand>
</feature>
<feature type="binding site" evidence="8">
    <location>
        <position position="445"/>
    </location>
    <ligand>
        <name>Ni(2+)</name>
        <dbReference type="ChEBI" id="CHEBI:49786"/>
    </ligand>
</feature>
<feature type="binding site" evidence="8">
    <location>
        <position position="60"/>
    </location>
    <ligand>
        <name>Ni(2+)</name>
        <dbReference type="ChEBI" id="CHEBI:49786"/>
    </ligand>
</feature>
<keyword evidence="8" id="KW-0408">Iron</keyword>
<dbReference type="AlphaFoldDB" id="A0A154BLC5"/>
<proteinExistence type="inferred from homology"/>
<dbReference type="Proteomes" id="UP000076268">
    <property type="component" value="Unassembled WGS sequence"/>
</dbReference>
<dbReference type="InterPro" id="IPR001501">
    <property type="entry name" value="Ni-dep_hyd_lsu"/>
</dbReference>
<dbReference type="InterPro" id="IPR029014">
    <property type="entry name" value="NiFe-Hase_large"/>
</dbReference>
<protein>
    <submittedName>
        <fullName evidence="9">Cytochrome B</fullName>
    </submittedName>
</protein>
<evidence type="ECO:0000256" key="2">
    <source>
        <dbReference type="ARBA" id="ARBA00004196"/>
    </source>
</evidence>
<name>A0A154BLC5_ANASB</name>
<comment type="subcellular location">
    <subcellularLocation>
        <location evidence="2">Cell envelope</location>
    </subcellularLocation>
</comment>
<dbReference type="Pfam" id="PF00374">
    <property type="entry name" value="NiFeSe_Hases"/>
    <property type="match status" value="3"/>
</dbReference>